<accession>B6GVR7</accession>
<evidence type="ECO:0000256" key="1">
    <source>
        <dbReference type="SAM" id="Coils"/>
    </source>
</evidence>
<evidence type="ECO:0000256" key="3">
    <source>
        <dbReference type="SAM" id="SignalP"/>
    </source>
</evidence>
<keyword evidence="1" id="KW-0175">Coiled coil</keyword>
<feature type="region of interest" description="Disordered" evidence="2">
    <location>
        <begin position="119"/>
        <end position="140"/>
    </location>
</feature>
<dbReference type="OrthoDB" id="4358234at2759"/>
<feature type="chain" id="PRO_5002845162" evidence="3">
    <location>
        <begin position="24"/>
        <end position="362"/>
    </location>
</feature>
<dbReference type="EMBL" id="AM920418">
    <property type="protein sequence ID" value="CAP78982.1"/>
    <property type="molecule type" value="Genomic_DNA"/>
</dbReference>
<feature type="signal peptide" evidence="3">
    <location>
        <begin position="1"/>
        <end position="23"/>
    </location>
</feature>
<dbReference type="VEuPathDB" id="FungiDB:PCH_Pc03g00200"/>
<sequence>MQAGVLLAMGHILLLAHLALRTALNPLSHLLGLAAMALTQMDTVEAFAYLQVNLPALISRITDLAAHTYAKHTEHCEACRRQESLKPRYTTNSFVQPIQANQVVRIGERQNPSKFENNVAKAKDPMSPIQCSGHKRHTDEELPIRRNEPFTLVNKRHKAIIEYDGHTQKVLEEVARNIVICRSNIRRAKMSMLQTRFLPKTIHETSCLVNHRFGESDKSQVVASNLVRHIQTGSGIRLTGSRKAQKTPVIDLADNQLELAHKLCETAAYQALRAGDCVSEIDSAVKNLKTLLETASNELRRLTEQKMHQTTEEDTFTSTATRFARVAAVATEEPSTVGTSIIEVDDDPYLSAGSVNRLDFRS</sequence>
<feature type="coiled-coil region" evidence="1">
    <location>
        <begin position="278"/>
        <end position="312"/>
    </location>
</feature>
<evidence type="ECO:0000256" key="2">
    <source>
        <dbReference type="SAM" id="MobiDB-lite"/>
    </source>
</evidence>
<organism evidence="4 5">
    <name type="scientific">Penicillium rubens (strain ATCC 28089 / DSM 1075 / NRRL 1951 / Wisconsin 54-1255)</name>
    <name type="common">Penicillium chrysogenum</name>
    <dbReference type="NCBI Taxonomy" id="500485"/>
    <lineage>
        <taxon>Eukaryota</taxon>
        <taxon>Fungi</taxon>
        <taxon>Dikarya</taxon>
        <taxon>Ascomycota</taxon>
        <taxon>Pezizomycotina</taxon>
        <taxon>Eurotiomycetes</taxon>
        <taxon>Eurotiomycetidae</taxon>
        <taxon>Eurotiales</taxon>
        <taxon>Aspergillaceae</taxon>
        <taxon>Penicillium</taxon>
        <taxon>Penicillium chrysogenum species complex</taxon>
    </lineage>
</organism>
<keyword evidence="3" id="KW-0732">Signal</keyword>
<dbReference type="AlphaFoldDB" id="B6GVR7"/>
<keyword evidence="5" id="KW-1185">Reference proteome</keyword>
<dbReference type="HOGENOM" id="CLU_041458_0_1_1"/>
<protein>
    <submittedName>
        <fullName evidence="4">Pc03g00200 protein</fullName>
    </submittedName>
</protein>
<evidence type="ECO:0000313" key="5">
    <source>
        <dbReference type="Proteomes" id="UP000000724"/>
    </source>
</evidence>
<gene>
    <name evidence="4" type="ORF">Pc03g00200</name>
    <name evidence="4" type="ORF">PCH_Pc03g00200</name>
</gene>
<dbReference type="Proteomes" id="UP000000724">
    <property type="component" value="Contig Pc00c03"/>
</dbReference>
<reference evidence="4 5" key="1">
    <citation type="journal article" date="2008" name="Nat. Biotechnol.">
        <title>Genome sequencing and analysis of the filamentous fungus Penicillium chrysogenum.</title>
        <authorList>
            <person name="van den Berg M.A."/>
            <person name="Albang R."/>
            <person name="Albermann K."/>
            <person name="Badger J.H."/>
            <person name="Daran J.-M."/>
            <person name="Driessen A.J.M."/>
            <person name="Garcia-Estrada C."/>
            <person name="Fedorova N.D."/>
            <person name="Harris D.M."/>
            <person name="Heijne W.H.M."/>
            <person name="Joardar V.S."/>
            <person name="Kiel J.A.K.W."/>
            <person name="Kovalchuk A."/>
            <person name="Martin J.F."/>
            <person name="Nierman W.C."/>
            <person name="Nijland J.G."/>
            <person name="Pronk J.T."/>
            <person name="Roubos J.A."/>
            <person name="van der Klei I.J."/>
            <person name="van Peij N.N.M.E."/>
            <person name="Veenhuis M."/>
            <person name="von Doehren H."/>
            <person name="Wagner C."/>
            <person name="Wortman J.R."/>
            <person name="Bovenberg R.A.L."/>
        </authorList>
    </citation>
    <scope>NUCLEOTIDE SEQUENCE [LARGE SCALE GENOMIC DNA]</scope>
    <source>
        <strain evidence="5">ATCC 28089 / DSM 1075 / NRRL 1951 / Wisconsin 54-1255</strain>
    </source>
</reference>
<evidence type="ECO:0000313" key="4">
    <source>
        <dbReference type="EMBL" id="CAP78982.1"/>
    </source>
</evidence>
<proteinExistence type="predicted"/>
<name>B6GVR7_PENRW</name>
<dbReference type="eggNOG" id="ENOG502S4MP">
    <property type="taxonomic scope" value="Eukaryota"/>
</dbReference>